<dbReference type="CDD" id="cd19357">
    <property type="entry name" value="TenA_E_At3g16990-like"/>
    <property type="match status" value="1"/>
</dbReference>
<dbReference type="InterPro" id="IPR004305">
    <property type="entry name" value="Thiaminase-2/PQQC"/>
</dbReference>
<evidence type="ECO:0000259" key="2">
    <source>
        <dbReference type="Pfam" id="PF03070"/>
    </source>
</evidence>
<evidence type="ECO:0000256" key="1">
    <source>
        <dbReference type="SAM" id="MobiDB-lite"/>
    </source>
</evidence>
<feature type="domain" description="Thiaminase-2/PQQC" evidence="2">
    <location>
        <begin position="22"/>
        <end position="263"/>
    </location>
</feature>
<dbReference type="EMBL" id="OOIP01000007">
    <property type="protein sequence ID" value="SPO37488.1"/>
    <property type="molecule type" value="Genomic_DNA"/>
</dbReference>
<evidence type="ECO:0000313" key="4">
    <source>
        <dbReference type="Proteomes" id="UP000323386"/>
    </source>
</evidence>
<sequence>MSASPTSSLTAHLLSLDEAGVKQATQHPFLWSAGSLTISNDALSAWLTQDRLYAMCGYTRLMGNMIARMHVPEQDPDSAACREWKQTFTTLSGALSNIHREINFFETTAARYGLSVSRRPSSSSESLDLLNPITRGYIDYMASLSSHGSHAECAVLLWAMEELYLRAWTYARTHLPSPSTAEQEAGQIQPNPGAADEAGSESVELSLRTFIHNWTSDEFQAFVRDCKAIVERLPQHEREGDNLARLEKVWRTVLWYEQRFWDAK</sequence>
<dbReference type="PANTHER" id="PTHR41813">
    <property type="entry name" value="REGULATOR PAB1642, PUTATIVE (AFU_ORTHOLOGUE AFUA_3G11955)-RELATED"/>
    <property type="match status" value="1"/>
</dbReference>
<dbReference type="AlphaFoldDB" id="A0A5C3EZ46"/>
<dbReference type="GO" id="GO:0006772">
    <property type="term" value="P:thiamine metabolic process"/>
    <property type="evidence" value="ECO:0007669"/>
    <property type="project" value="UniProtKB-ARBA"/>
</dbReference>
<dbReference type="InterPro" id="IPR016084">
    <property type="entry name" value="Haem_Oase-like_multi-hlx"/>
</dbReference>
<evidence type="ECO:0000313" key="3">
    <source>
        <dbReference type="EMBL" id="SPO37488.1"/>
    </source>
</evidence>
<feature type="region of interest" description="Disordered" evidence="1">
    <location>
        <begin position="179"/>
        <end position="199"/>
    </location>
</feature>
<organism evidence="3 4">
    <name type="scientific">Pseudozyma flocculosa</name>
    <dbReference type="NCBI Taxonomy" id="84751"/>
    <lineage>
        <taxon>Eukaryota</taxon>
        <taxon>Fungi</taxon>
        <taxon>Dikarya</taxon>
        <taxon>Basidiomycota</taxon>
        <taxon>Ustilaginomycotina</taxon>
        <taxon>Ustilaginomycetes</taxon>
        <taxon>Ustilaginales</taxon>
        <taxon>Ustilaginaceae</taxon>
        <taxon>Pseudozyma</taxon>
    </lineage>
</organism>
<dbReference type="OrthoDB" id="37730at2759"/>
<dbReference type="SUPFAM" id="SSF48613">
    <property type="entry name" value="Heme oxygenase-like"/>
    <property type="match status" value="1"/>
</dbReference>
<dbReference type="InterPro" id="IPR053261">
    <property type="entry name" value="Polyketide-peptide_reg"/>
</dbReference>
<proteinExistence type="predicted"/>
<name>A0A5C3EZ46_9BASI</name>
<keyword evidence="4" id="KW-1185">Reference proteome</keyword>
<gene>
    <name evidence="3" type="ORF">PSFLO_02963</name>
</gene>
<dbReference type="Proteomes" id="UP000323386">
    <property type="component" value="Unassembled WGS sequence"/>
</dbReference>
<protein>
    <recommendedName>
        <fullName evidence="2">Thiaminase-2/PQQC domain-containing protein</fullName>
    </recommendedName>
</protein>
<feature type="compositionally biased region" description="Polar residues" evidence="1">
    <location>
        <begin position="179"/>
        <end position="190"/>
    </location>
</feature>
<dbReference type="PANTHER" id="PTHR41813:SF2">
    <property type="entry name" value="REGULATOR PAB1642, PUTATIVE (AFU_ORTHOLOGUE AFUA_3G11955)-RELATED"/>
    <property type="match status" value="1"/>
</dbReference>
<dbReference type="Pfam" id="PF03070">
    <property type="entry name" value="TENA_THI-4"/>
    <property type="match status" value="1"/>
</dbReference>
<accession>A0A5C3EZ46</accession>
<dbReference type="Gene3D" id="1.20.910.10">
    <property type="entry name" value="Heme oxygenase-like"/>
    <property type="match status" value="1"/>
</dbReference>
<reference evidence="3 4" key="1">
    <citation type="submission" date="2018-03" db="EMBL/GenBank/DDBJ databases">
        <authorList>
            <person name="Guldener U."/>
        </authorList>
    </citation>
    <scope>NUCLEOTIDE SEQUENCE [LARGE SCALE GENOMIC DNA]</scope>
    <source>
        <strain evidence="3 4">DAOM196992</strain>
    </source>
</reference>